<dbReference type="PANTHER" id="PTHR11362:SF9">
    <property type="entry name" value="PROTEIN FLOWERING LOCUS T-RELATED"/>
    <property type="match status" value="1"/>
</dbReference>
<name>A0A835VJK7_VANPL</name>
<accession>A0A835VJK7</accession>
<comment type="caution">
    <text evidence="1">The sequence shown here is derived from an EMBL/GenBank/DDBJ whole genome shotgun (WGS) entry which is preliminary data.</text>
</comment>
<dbReference type="PANTHER" id="PTHR11362">
    <property type="entry name" value="PHOSPHATIDYLETHANOLAMINE-BINDING PROTEIN"/>
    <property type="match status" value="1"/>
</dbReference>
<proteinExistence type="predicted"/>
<dbReference type="Pfam" id="PF01161">
    <property type="entry name" value="PBP"/>
    <property type="match status" value="1"/>
</dbReference>
<reference evidence="1 2" key="1">
    <citation type="journal article" date="2020" name="Nat. Food">
        <title>A phased Vanilla planifolia genome enables genetic improvement of flavour and production.</title>
        <authorList>
            <person name="Hasing T."/>
            <person name="Tang H."/>
            <person name="Brym M."/>
            <person name="Khazi F."/>
            <person name="Huang T."/>
            <person name="Chambers A.H."/>
        </authorList>
    </citation>
    <scope>NUCLEOTIDE SEQUENCE [LARGE SCALE GENOMIC DNA]</scope>
    <source>
        <tissue evidence="1">Leaf</tissue>
    </source>
</reference>
<keyword evidence="2" id="KW-1185">Reference proteome</keyword>
<dbReference type="SUPFAM" id="SSF49777">
    <property type="entry name" value="PEBP-like"/>
    <property type="match status" value="1"/>
</dbReference>
<dbReference type="OrthoDB" id="1734943at2759"/>
<dbReference type="InterPro" id="IPR036610">
    <property type="entry name" value="PEBP-like_sf"/>
</dbReference>
<dbReference type="AlphaFoldDB" id="A0A835VJK7"/>
<dbReference type="EMBL" id="JADCNL010000001">
    <property type="protein sequence ID" value="KAG0498926.1"/>
    <property type="molecule type" value="Genomic_DNA"/>
</dbReference>
<dbReference type="SMR" id="A0A835VJK7"/>
<dbReference type="InterPro" id="IPR035810">
    <property type="entry name" value="PEBP_euk"/>
</dbReference>
<protein>
    <recommendedName>
        <fullName evidence="3">Flowering locus T</fullName>
    </recommendedName>
</protein>
<dbReference type="Proteomes" id="UP000636800">
    <property type="component" value="Chromosome 1"/>
</dbReference>
<organism evidence="1 2">
    <name type="scientific">Vanilla planifolia</name>
    <name type="common">Vanilla</name>
    <dbReference type="NCBI Taxonomy" id="51239"/>
    <lineage>
        <taxon>Eukaryota</taxon>
        <taxon>Viridiplantae</taxon>
        <taxon>Streptophyta</taxon>
        <taxon>Embryophyta</taxon>
        <taxon>Tracheophyta</taxon>
        <taxon>Spermatophyta</taxon>
        <taxon>Magnoliopsida</taxon>
        <taxon>Liliopsida</taxon>
        <taxon>Asparagales</taxon>
        <taxon>Orchidaceae</taxon>
        <taxon>Vanilloideae</taxon>
        <taxon>Vanilleae</taxon>
        <taxon>Vanilla</taxon>
    </lineage>
</organism>
<gene>
    <name evidence="1" type="ORF">HPP92_003617</name>
</gene>
<evidence type="ECO:0000313" key="1">
    <source>
        <dbReference type="EMBL" id="KAG0498926.1"/>
    </source>
</evidence>
<dbReference type="InterPro" id="IPR008914">
    <property type="entry name" value="PEBP"/>
</dbReference>
<evidence type="ECO:0000313" key="2">
    <source>
        <dbReference type="Proteomes" id="UP000636800"/>
    </source>
</evidence>
<dbReference type="CDD" id="cd00866">
    <property type="entry name" value="PEBP_euk"/>
    <property type="match status" value="1"/>
</dbReference>
<evidence type="ECO:0008006" key="3">
    <source>
        <dbReference type="Google" id="ProtNLM"/>
    </source>
</evidence>
<dbReference type="Gene3D" id="3.90.280.10">
    <property type="entry name" value="PEBP-like"/>
    <property type="match status" value="1"/>
</dbReference>
<sequence length="172" mass="19375">MDGSCLSTVIRDVVDLNMPSMTLRLMFDGNRFICNGTDLRPSAIVDQPRVNVGGDDMRVFYTLVMVDPDAPTPTNPSLREYLHWMVTDIPGTTDARFGRELVCYESPKPTHGIHRIVTMLFQQLGRATVFAPDVRQNFNTRAFAQQYNLGNAVAATYFNCQRQAGSGHRRMQ</sequence>